<keyword evidence="5" id="KW-1185">Reference proteome</keyword>
<feature type="compositionally biased region" description="Low complexity" evidence="1">
    <location>
        <begin position="39"/>
        <end position="67"/>
    </location>
</feature>
<dbReference type="InterPro" id="IPR025714">
    <property type="entry name" value="Methyltranfer_dom"/>
</dbReference>
<dbReference type="InterPro" id="IPR048711">
    <property type="entry name" value="WHD_Rv2258c"/>
</dbReference>
<dbReference type="CDD" id="cd02440">
    <property type="entry name" value="AdoMet_MTases"/>
    <property type="match status" value="1"/>
</dbReference>
<dbReference type="PANTHER" id="PTHR45128">
    <property type="entry name" value="METHYLTRANSFERASE TYPE 11"/>
    <property type="match status" value="1"/>
</dbReference>
<gene>
    <name evidence="4" type="ORF">MEDL_67937</name>
</gene>
<dbReference type="Proteomes" id="UP000683360">
    <property type="component" value="Unassembled WGS sequence"/>
</dbReference>
<feature type="compositionally biased region" description="Polar residues" evidence="1">
    <location>
        <begin position="19"/>
        <end position="38"/>
    </location>
</feature>
<evidence type="ECO:0000256" key="1">
    <source>
        <dbReference type="SAM" id="MobiDB-lite"/>
    </source>
</evidence>
<proteinExistence type="predicted"/>
<dbReference type="PANTHER" id="PTHR45128:SF1">
    <property type="entry name" value="S-ADENOSYLMETHIONINE-DEPENDENT METHYLTRANSFERASE RV2258C"/>
    <property type="match status" value="1"/>
</dbReference>
<evidence type="ECO:0000313" key="5">
    <source>
        <dbReference type="Proteomes" id="UP000683360"/>
    </source>
</evidence>
<dbReference type="Pfam" id="PF21320">
    <property type="entry name" value="WHD_Rv2258c"/>
    <property type="match status" value="1"/>
</dbReference>
<feature type="domain" description="Methyltransferase" evidence="2">
    <location>
        <begin position="403"/>
        <end position="509"/>
    </location>
</feature>
<dbReference type="OrthoDB" id="506498at2759"/>
<dbReference type="InterPro" id="IPR053173">
    <property type="entry name" value="SAM-binding_MTase"/>
</dbReference>
<evidence type="ECO:0000313" key="4">
    <source>
        <dbReference type="EMBL" id="CAG2256572.1"/>
    </source>
</evidence>
<dbReference type="AlphaFoldDB" id="A0A8S3VF80"/>
<dbReference type="Pfam" id="PF13847">
    <property type="entry name" value="Methyltransf_31"/>
    <property type="match status" value="1"/>
</dbReference>
<accession>A0A8S3VF80</accession>
<comment type="caution">
    <text evidence="4">The sequence shown here is derived from an EMBL/GenBank/DDBJ whole genome shotgun (WGS) entry which is preliminary data.</text>
</comment>
<feature type="compositionally biased region" description="Polar residues" evidence="1">
    <location>
        <begin position="73"/>
        <end position="98"/>
    </location>
</feature>
<evidence type="ECO:0008006" key="6">
    <source>
        <dbReference type="Google" id="ProtNLM"/>
    </source>
</evidence>
<name>A0A8S3VF80_MYTED</name>
<feature type="region of interest" description="Disordered" evidence="1">
    <location>
        <begin position="1"/>
        <end position="155"/>
    </location>
</feature>
<organism evidence="4 5">
    <name type="scientific">Mytilus edulis</name>
    <name type="common">Blue mussel</name>
    <dbReference type="NCBI Taxonomy" id="6550"/>
    <lineage>
        <taxon>Eukaryota</taxon>
        <taxon>Metazoa</taxon>
        <taxon>Spiralia</taxon>
        <taxon>Lophotrochozoa</taxon>
        <taxon>Mollusca</taxon>
        <taxon>Bivalvia</taxon>
        <taxon>Autobranchia</taxon>
        <taxon>Pteriomorphia</taxon>
        <taxon>Mytilida</taxon>
        <taxon>Mytiloidea</taxon>
        <taxon>Mytilidae</taxon>
        <taxon>Mytilinae</taxon>
        <taxon>Mytilus</taxon>
    </lineage>
</organism>
<sequence>MCRYQQHTTRHNNFRKHQYQQTENVHVETIPTNRKCSGNNNRTNRKCSGNNNNNQQKSSGNNNTNQQKKFRYQQYQPTENVQVTTIPTNRKCSGTNNRTKQKMFRKSSGTNTSNRKVQVPTIPANRKSSGNNNTNQQKMSGNDNTNQQKSSGTILPTNRKCQVTIEQTENVQVTTIEQTEENVQVPTIPTNRKSSGNNNTNQQKKFSCHRVVKMFQDRILTQKVPVKTKYWYIHQVSSDDDKNPEVYEERFNTIVYNGVVALGIGLGHKVGLFKTLLKLSEPETSQSIADNAGLQERYVREWLFSMVAAKIVFITDDNKYYIPADCKTKTSKSLMATLIPAAAPLTKDVEKCFRSTDPSAAGYDFSKLGEVFEFMNQDRASCDGKWIEENLVPSQYKTKDKIRTILDIGCGVGRITVNMAKYFPDSKLIGIDVDQYAIETALKMKEEEKLTNVEFYLMGAEDLKQEWTGIFDWVTMLTVLHDLPNPDPCLQQALRVMKDDGVMTILDPLCHSDPKLNVGSKLFASSLTMSCYVCLPSSLSEPPAVGNGIGWGFENRAKYLKQNGLTVHGDDSVAVIHCSKTGI</sequence>
<feature type="compositionally biased region" description="Basic residues" evidence="1">
    <location>
        <begin position="8"/>
        <end position="18"/>
    </location>
</feature>
<protein>
    <recommendedName>
        <fullName evidence="6">Methyltransferase domain-containing protein</fullName>
    </recommendedName>
</protein>
<evidence type="ECO:0000259" key="2">
    <source>
        <dbReference type="Pfam" id="PF13847"/>
    </source>
</evidence>
<feature type="domain" description="S-adenosylmethionine-dependent methyltransferase Rv2258c-like winged HTH" evidence="3">
    <location>
        <begin position="259"/>
        <end position="325"/>
    </location>
</feature>
<feature type="compositionally biased region" description="Polar residues" evidence="1">
    <location>
        <begin position="126"/>
        <end position="155"/>
    </location>
</feature>
<evidence type="ECO:0000259" key="3">
    <source>
        <dbReference type="Pfam" id="PF21320"/>
    </source>
</evidence>
<feature type="compositionally biased region" description="Polar residues" evidence="1">
    <location>
        <begin position="107"/>
        <end position="116"/>
    </location>
</feature>
<dbReference type="SUPFAM" id="SSF53335">
    <property type="entry name" value="S-adenosyl-L-methionine-dependent methyltransferases"/>
    <property type="match status" value="1"/>
</dbReference>
<reference evidence="4" key="1">
    <citation type="submission" date="2021-03" db="EMBL/GenBank/DDBJ databases">
        <authorList>
            <person name="Bekaert M."/>
        </authorList>
    </citation>
    <scope>NUCLEOTIDE SEQUENCE</scope>
</reference>
<dbReference type="EMBL" id="CAJPWZ010003308">
    <property type="protein sequence ID" value="CAG2256572.1"/>
    <property type="molecule type" value="Genomic_DNA"/>
</dbReference>
<dbReference type="InterPro" id="IPR029063">
    <property type="entry name" value="SAM-dependent_MTases_sf"/>
</dbReference>
<dbReference type="Gene3D" id="3.40.50.150">
    <property type="entry name" value="Vaccinia Virus protein VP39"/>
    <property type="match status" value="1"/>
</dbReference>